<dbReference type="SUPFAM" id="SSF81321">
    <property type="entry name" value="Family A G protein-coupled receptor-like"/>
    <property type="match status" value="1"/>
</dbReference>
<dbReference type="Gene3D" id="1.20.1070.10">
    <property type="entry name" value="Rhodopsin 7-helix transmembrane proteins"/>
    <property type="match status" value="1"/>
</dbReference>
<dbReference type="GO" id="GO:0004930">
    <property type="term" value="F:G protein-coupled receptor activity"/>
    <property type="evidence" value="ECO:0007669"/>
    <property type="project" value="UniProtKB-KW"/>
</dbReference>
<keyword evidence="5 9" id="KW-0472">Membrane</keyword>
<evidence type="ECO:0000256" key="4">
    <source>
        <dbReference type="ARBA" id="ARBA00023040"/>
    </source>
</evidence>
<feature type="transmembrane region" description="Helical" evidence="9">
    <location>
        <begin position="45"/>
        <end position="67"/>
    </location>
</feature>
<keyword evidence="6 8" id="KW-0675">Receptor</keyword>
<accession>A0A8C6GHK9</accession>
<evidence type="ECO:0000259" key="10">
    <source>
        <dbReference type="PROSITE" id="PS50262"/>
    </source>
</evidence>
<feature type="domain" description="G-protein coupled receptors family 1 profile" evidence="10">
    <location>
        <begin position="57"/>
        <end position="271"/>
    </location>
</feature>
<evidence type="ECO:0000256" key="1">
    <source>
        <dbReference type="ARBA" id="ARBA00004141"/>
    </source>
</evidence>
<dbReference type="PANTHER" id="PTHR11334">
    <property type="entry name" value="MAS-RELATED G-PROTEIN COUPLED RECEPTOR"/>
    <property type="match status" value="1"/>
</dbReference>
<dbReference type="FunFam" id="1.20.1070.10:FF:000140">
    <property type="entry name" value="Mas-related G-protein coupled receptor member X2"/>
    <property type="match status" value="1"/>
</dbReference>
<evidence type="ECO:0000256" key="8">
    <source>
        <dbReference type="RuleBase" id="RU000688"/>
    </source>
</evidence>
<feature type="transmembrane region" description="Helical" evidence="9">
    <location>
        <begin position="196"/>
        <end position="219"/>
    </location>
</feature>
<dbReference type="PRINTS" id="PR02108">
    <property type="entry name" value="MRGPCRFAMILY"/>
</dbReference>
<feature type="transmembrane region" description="Helical" evidence="9">
    <location>
        <begin position="74"/>
        <end position="95"/>
    </location>
</feature>
<comment type="similarity">
    <text evidence="8">Belongs to the G-protein coupled receptor 1 family.</text>
</comment>
<reference evidence="11" key="1">
    <citation type="submission" date="2025-08" db="UniProtKB">
        <authorList>
            <consortium name="Ensembl"/>
        </authorList>
    </citation>
    <scope>IDENTIFICATION</scope>
</reference>
<dbReference type="GO" id="GO:0005886">
    <property type="term" value="C:plasma membrane"/>
    <property type="evidence" value="ECO:0007669"/>
    <property type="project" value="TreeGrafter"/>
</dbReference>
<dbReference type="PROSITE" id="PS00237">
    <property type="entry name" value="G_PROTEIN_RECEP_F1_1"/>
    <property type="match status" value="1"/>
</dbReference>
<keyword evidence="12" id="KW-1185">Reference proteome</keyword>
<evidence type="ECO:0000256" key="2">
    <source>
        <dbReference type="ARBA" id="ARBA00022692"/>
    </source>
</evidence>
<feature type="transmembrane region" description="Helical" evidence="9">
    <location>
        <begin position="155"/>
        <end position="176"/>
    </location>
</feature>
<evidence type="ECO:0000256" key="7">
    <source>
        <dbReference type="ARBA" id="ARBA00023224"/>
    </source>
</evidence>
<dbReference type="Pfam" id="PF00001">
    <property type="entry name" value="7tm_1"/>
    <property type="match status" value="1"/>
</dbReference>
<evidence type="ECO:0000313" key="11">
    <source>
        <dbReference type="Ensembl" id="ENSMSIP00000006242.1"/>
    </source>
</evidence>
<dbReference type="Proteomes" id="UP000694415">
    <property type="component" value="Unplaced"/>
</dbReference>
<dbReference type="InterPro" id="IPR026234">
    <property type="entry name" value="MRGPCRFAMILY"/>
</dbReference>
<comment type="subcellular location">
    <subcellularLocation>
        <location evidence="1">Membrane</location>
        <topology evidence="1">Multi-pass membrane protein</topology>
    </subcellularLocation>
</comment>
<organism evidence="11 12">
    <name type="scientific">Mus spicilegus</name>
    <name type="common">Mound-building mouse</name>
    <dbReference type="NCBI Taxonomy" id="10103"/>
    <lineage>
        <taxon>Eukaryota</taxon>
        <taxon>Metazoa</taxon>
        <taxon>Chordata</taxon>
        <taxon>Craniata</taxon>
        <taxon>Vertebrata</taxon>
        <taxon>Euteleostomi</taxon>
        <taxon>Mammalia</taxon>
        <taxon>Eutheria</taxon>
        <taxon>Euarchontoglires</taxon>
        <taxon>Glires</taxon>
        <taxon>Rodentia</taxon>
        <taxon>Myomorpha</taxon>
        <taxon>Muroidea</taxon>
        <taxon>Muridae</taxon>
        <taxon>Murinae</taxon>
        <taxon>Mus</taxon>
        <taxon>Mus</taxon>
    </lineage>
</organism>
<keyword evidence="3 9" id="KW-1133">Transmembrane helix</keyword>
<keyword evidence="7 8" id="KW-0807">Transducer</keyword>
<dbReference type="InterPro" id="IPR000276">
    <property type="entry name" value="GPCR_Rhodpsn"/>
</dbReference>
<feature type="transmembrane region" description="Helical" evidence="9">
    <location>
        <begin position="231"/>
        <end position="255"/>
    </location>
</feature>
<dbReference type="PRINTS" id="PR00237">
    <property type="entry name" value="GPCRRHODOPSN"/>
</dbReference>
<evidence type="ECO:0000256" key="3">
    <source>
        <dbReference type="ARBA" id="ARBA00022989"/>
    </source>
</evidence>
<sequence length="271" mass="30803">MGESSTSAGFWALNTSTSATALTTTNPMHETMHRSISIRILITNLMIIILGLVGLTGNAIVFWLLLFRLRRNAFSIYILNLALADFLFLLCHIIASTEHILKFSSPNSIFINCLYTFRVLLYIAGLSMLSAISIERCLSVLCPIWYRCHRPEHTSTVMCAVIWVLSLLLCILYRYFCGISDTKYEDDYGCLAMNFLTTAYLMFLFVVLCVSSLALLARLFCGAGQMKLTRLYVTIMLTLLVFLLCGLPCGFYWFLLSKIKNVFYLNLVFIW</sequence>
<dbReference type="AlphaFoldDB" id="A0A8C6GHK9"/>
<dbReference type="PANTHER" id="PTHR11334:SF33">
    <property type="entry name" value="MAS-RELATED GPR, MEMBER A2A-RELATED"/>
    <property type="match status" value="1"/>
</dbReference>
<protein>
    <submittedName>
        <fullName evidence="11">MAS-related GPR, member A6</fullName>
    </submittedName>
</protein>
<feature type="transmembrane region" description="Helical" evidence="9">
    <location>
        <begin position="115"/>
        <end position="134"/>
    </location>
</feature>
<keyword evidence="2 8" id="KW-0812">Transmembrane</keyword>
<evidence type="ECO:0000313" key="12">
    <source>
        <dbReference type="Proteomes" id="UP000694415"/>
    </source>
</evidence>
<dbReference type="Ensembl" id="ENSMSIT00000007894.1">
    <property type="protein sequence ID" value="ENSMSIP00000006242.1"/>
    <property type="gene ID" value="ENSMSIG00000005585.1"/>
</dbReference>
<evidence type="ECO:0000256" key="6">
    <source>
        <dbReference type="ARBA" id="ARBA00023170"/>
    </source>
</evidence>
<dbReference type="GeneTree" id="ENSGT01030000234639"/>
<keyword evidence="4 8" id="KW-0297">G-protein coupled receptor</keyword>
<evidence type="ECO:0000256" key="5">
    <source>
        <dbReference type="ARBA" id="ARBA00023136"/>
    </source>
</evidence>
<dbReference type="PROSITE" id="PS50262">
    <property type="entry name" value="G_PROTEIN_RECEP_F1_2"/>
    <property type="match status" value="1"/>
</dbReference>
<reference evidence="11" key="2">
    <citation type="submission" date="2025-09" db="UniProtKB">
        <authorList>
            <consortium name="Ensembl"/>
        </authorList>
    </citation>
    <scope>IDENTIFICATION</scope>
</reference>
<dbReference type="InterPro" id="IPR017452">
    <property type="entry name" value="GPCR_Rhodpsn_7TM"/>
</dbReference>
<evidence type="ECO:0000256" key="9">
    <source>
        <dbReference type="SAM" id="Phobius"/>
    </source>
</evidence>
<proteinExistence type="inferred from homology"/>
<name>A0A8C6GHK9_MUSSI</name>